<dbReference type="Proteomes" id="UP000502035">
    <property type="component" value="Chromosome"/>
</dbReference>
<dbReference type="GO" id="GO:0009002">
    <property type="term" value="F:serine-type D-Ala-D-Ala carboxypeptidase activity"/>
    <property type="evidence" value="ECO:0007669"/>
    <property type="project" value="UniProtKB-EC"/>
</dbReference>
<dbReference type="PANTHER" id="PTHR30023:SF0">
    <property type="entry name" value="PENICILLIN-SENSITIVE CARBOXYPEPTIDASE A"/>
    <property type="match status" value="1"/>
</dbReference>
<accession>A0A6G7YD35</accession>
<dbReference type="Gene3D" id="3.40.710.10">
    <property type="entry name" value="DD-peptidase/beta-lactamase superfamily"/>
    <property type="match status" value="2"/>
</dbReference>
<name>A0A6G7YD35_9ACTN</name>
<comment type="similarity">
    <text evidence="1">Belongs to the peptidase S13 family.</text>
</comment>
<dbReference type="GO" id="GO:0006508">
    <property type="term" value="P:proteolysis"/>
    <property type="evidence" value="ECO:0007669"/>
    <property type="project" value="InterPro"/>
</dbReference>
<keyword evidence="3" id="KW-0645">Protease</keyword>
<keyword evidence="2 3" id="KW-0378">Hydrolase</keyword>
<dbReference type="PRINTS" id="PR00922">
    <property type="entry name" value="DADACBPTASE3"/>
</dbReference>
<dbReference type="Pfam" id="PF02113">
    <property type="entry name" value="Peptidase_S13"/>
    <property type="match status" value="2"/>
</dbReference>
<reference evidence="3 4" key="1">
    <citation type="submission" date="2020-03" db="EMBL/GenBank/DDBJ databases">
        <title>Nocardioides sp. nov., isolated from fish.</title>
        <authorList>
            <person name="Hyun D.-W."/>
            <person name="Bae J.-W."/>
        </authorList>
    </citation>
    <scope>NUCLEOTIDE SEQUENCE [LARGE SCALE GENOMIC DNA]</scope>
    <source>
        <strain evidence="3 4">HDW12A</strain>
    </source>
</reference>
<dbReference type="PANTHER" id="PTHR30023">
    <property type="entry name" value="D-ALANYL-D-ALANINE CARBOXYPEPTIDASE"/>
    <property type="match status" value="1"/>
</dbReference>
<dbReference type="GO" id="GO:0000270">
    <property type="term" value="P:peptidoglycan metabolic process"/>
    <property type="evidence" value="ECO:0007669"/>
    <property type="project" value="TreeGrafter"/>
</dbReference>
<evidence type="ECO:0000313" key="3">
    <source>
        <dbReference type="EMBL" id="QIK74548.1"/>
    </source>
</evidence>
<protein>
    <submittedName>
        <fullName evidence="3">D-alanyl-D-alanine carboxypeptidase/D-alanyl-D-alanine-endopeptidase</fullName>
        <ecNumber evidence="3">3.4.16.4</ecNumber>
    </submittedName>
</protein>
<keyword evidence="3" id="KW-0121">Carboxypeptidase</keyword>
<gene>
    <name evidence="3" type="primary">dacB</name>
    <name evidence="3" type="ORF">G7071_02995</name>
</gene>
<dbReference type="InterPro" id="IPR012338">
    <property type="entry name" value="Beta-lactam/transpept-like"/>
</dbReference>
<evidence type="ECO:0000256" key="1">
    <source>
        <dbReference type="ARBA" id="ARBA00006096"/>
    </source>
</evidence>
<dbReference type="EC" id="3.4.16.4" evidence="3"/>
<dbReference type="RefSeq" id="WP_166314738.1">
    <property type="nucleotide sequence ID" value="NZ_CP049866.1"/>
</dbReference>
<keyword evidence="4" id="KW-1185">Reference proteome</keyword>
<dbReference type="InterPro" id="IPR000667">
    <property type="entry name" value="Peptidase_S13"/>
</dbReference>
<dbReference type="SUPFAM" id="SSF56601">
    <property type="entry name" value="beta-lactamase/transpeptidase-like"/>
    <property type="match status" value="1"/>
</dbReference>
<dbReference type="EMBL" id="CP049866">
    <property type="protein sequence ID" value="QIK74548.1"/>
    <property type="molecule type" value="Genomic_DNA"/>
</dbReference>
<dbReference type="NCBIfam" id="TIGR00666">
    <property type="entry name" value="PBP4"/>
    <property type="match status" value="1"/>
</dbReference>
<evidence type="ECO:0000313" key="4">
    <source>
        <dbReference type="Proteomes" id="UP000502035"/>
    </source>
</evidence>
<dbReference type="AlphaFoldDB" id="A0A6G7YD35"/>
<sequence length="485" mass="49814">MGRDRRHPVGAAWATRWLPVLLVLALLGSGVAAHRYDWGPRYLGWYGDDITTDPAAVAPPAGLELPAWSPPAAATPVTDPPLVDATAIQTALEQGLRNKTLGKHVVAGVGDLSGDGPVWTHDDGQFLPASTTKLVTAAAALAALGPETRFTTSVVQGDRPREVVLVGGGDPYLASRPATPEEQATVYPDRADVVTLARQAAARLPGRKPVRVVYDDSLFTGPTDNPKWRVDYVRDDIVSPITALWVDRGASPTGYGRSDDPSLTAAATFAAALEQAGVRVRGEPVRGTAGAGAVDLASVESAPLAQIVERLLDVSDNETAEVLAHHVGLAVSGDGSFAGGSTGVLSALQSLGVETGADVVHDGSGLSRSNRLSPATLIQVLQVAARPDHPDLRTVLTGLPVAGFTGSLAGRFAESDATALGDVRAKTGTLSGVSSLAGVVAGRDGTEMVFVLAVDKTGKAREVDVEAALDDLAADLAACVCGAVA</sequence>
<organism evidence="3 4">
    <name type="scientific">Nocardioides piscis</name>
    <dbReference type="NCBI Taxonomy" id="2714938"/>
    <lineage>
        <taxon>Bacteria</taxon>
        <taxon>Bacillati</taxon>
        <taxon>Actinomycetota</taxon>
        <taxon>Actinomycetes</taxon>
        <taxon>Propionibacteriales</taxon>
        <taxon>Nocardioidaceae</taxon>
        <taxon>Nocardioides</taxon>
    </lineage>
</organism>
<proteinExistence type="inferred from homology"/>
<evidence type="ECO:0000256" key="2">
    <source>
        <dbReference type="ARBA" id="ARBA00022801"/>
    </source>
</evidence>
<dbReference type="KEGG" id="npi:G7071_02995"/>